<gene>
    <name evidence="2" type="ORF">HINF_LOCUS21410</name>
    <name evidence="3" type="ORF">HINF_LOCUS72685</name>
</gene>
<name>A0AA86P8I8_9EUKA</name>
<protein>
    <submittedName>
        <fullName evidence="3">Hypothetical_protein</fullName>
    </submittedName>
</protein>
<evidence type="ECO:0000313" key="2">
    <source>
        <dbReference type="EMBL" id="CAI9933765.1"/>
    </source>
</evidence>
<sequence length="118" mass="13260">MIQVRSGQEHLSTRKNRAAPIQGRTDSDVQSLQSTPWNDTALFTLIRTNANHSPQPTKSAAEKPSRRRSTGRPPSRPMLQDYLQTWENASERAREQSYSPTQPCLPVGLARIAFPGFE</sequence>
<evidence type="ECO:0000256" key="1">
    <source>
        <dbReference type="SAM" id="MobiDB-lite"/>
    </source>
</evidence>
<feature type="region of interest" description="Disordered" evidence="1">
    <location>
        <begin position="47"/>
        <end position="80"/>
    </location>
</feature>
<evidence type="ECO:0000313" key="3">
    <source>
        <dbReference type="EMBL" id="CAL6104237.1"/>
    </source>
</evidence>
<reference evidence="3 4" key="2">
    <citation type="submission" date="2024-07" db="EMBL/GenBank/DDBJ databases">
        <authorList>
            <person name="Akdeniz Z."/>
        </authorList>
    </citation>
    <scope>NUCLEOTIDE SEQUENCE [LARGE SCALE GENOMIC DNA]</scope>
</reference>
<evidence type="ECO:0000313" key="4">
    <source>
        <dbReference type="Proteomes" id="UP001642409"/>
    </source>
</evidence>
<dbReference type="EMBL" id="CATOUU010000549">
    <property type="protein sequence ID" value="CAI9933765.1"/>
    <property type="molecule type" value="Genomic_DNA"/>
</dbReference>
<keyword evidence="4" id="KW-1185">Reference proteome</keyword>
<comment type="caution">
    <text evidence="2">The sequence shown here is derived from an EMBL/GenBank/DDBJ whole genome shotgun (WGS) entry which is preliminary data.</text>
</comment>
<dbReference type="AlphaFoldDB" id="A0AA86P8I8"/>
<reference evidence="2" key="1">
    <citation type="submission" date="2023-06" db="EMBL/GenBank/DDBJ databases">
        <authorList>
            <person name="Kurt Z."/>
        </authorList>
    </citation>
    <scope>NUCLEOTIDE SEQUENCE</scope>
</reference>
<dbReference type="EMBL" id="CAXDID020000581">
    <property type="protein sequence ID" value="CAL6104237.1"/>
    <property type="molecule type" value="Genomic_DNA"/>
</dbReference>
<dbReference type="Proteomes" id="UP001642409">
    <property type="component" value="Unassembled WGS sequence"/>
</dbReference>
<feature type="compositionally biased region" description="Polar residues" evidence="1">
    <location>
        <begin position="47"/>
        <end position="58"/>
    </location>
</feature>
<organism evidence="2">
    <name type="scientific">Hexamita inflata</name>
    <dbReference type="NCBI Taxonomy" id="28002"/>
    <lineage>
        <taxon>Eukaryota</taxon>
        <taxon>Metamonada</taxon>
        <taxon>Diplomonadida</taxon>
        <taxon>Hexamitidae</taxon>
        <taxon>Hexamitinae</taxon>
        <taxon>Hexamita</taxon>
    </lineage>
</organism>
<feature type="region of interest" description="Disordered" evidence="1">
    <location>
        <begin position="1"/>
        <end position="35"/>
    </location>
</feature>
<accession>A0AA86P8I8</accession>
<proteinExistence type="predicted"/>